<name>A0ABR1KWY8_9PEZI</name>
<gene>
    <name evidence="1" type="ORF">IWZ03DRAFT_139075</name>
</gene>
<evidence type="ECO:0000313" key="1">
    <source>
        <dbReference type="EMBL" id="KAK7520471.1"/>
    </source>
</evidence>
<keyword evidence="2" id="KW-1185">Reference proteome</keyword>
<protein>
    <recommendedName>
        <fullName evidence="3">Secreted protein</fullName>
    </recommendedName>
</protein>
<reference evidence="1 2" key="1">
    <citation type="submission" date="2024-04" db="EMBL/GenBank/DDBJ databases">
        <title>Phyllosticta paracitricarpa is synonymous to the EU quarantine fungus P. citricarpa based on phylogenomic analyses.</title>
        <authorList>
            <consortium name="Lawrence Berkeley National Laboratory"/>
            <person name="Van Ingen-Buijs V.A."/>
            <person name="Van Westerhoven A.C."/>
            <person name="Haridas S."/>
            <person name="Skiadas P."/>
            <person name="Martin F."/>
            <person name="Groenewald J.Z."/>
            <person name="Crous P.W."/>
            <person name="Seidl M.F."/>
        </authorList>
    </citation>
    <scope>NUCLEOTIDE SEQUENCE [LARGE SCALE GENOMIC DNA]</scope>
    <source>
        <strain evidence="1 2">CBS 123371</strain>
    </source>
</reference>
<dbReference type="EMBL" id="JBBPHU010000003">
    <property type="protein sequence ID" value="KAK7520471.1"/>
    <property type="molecule type" value="Genomic_DNA"/>
</dbReference>
<accession>A0ABR1KWY8</accession>
<evidence type="ECO:0008006" key="3">
    <source>
        <dbReference type="Google" id="ProtNLM"/>
    </source>
</evidence>
<sequence length="152" mass="16569">MLYVCARVGCACTPLLVVVVPCLRGLARFWLVLCLGLLLPVRRSSCILNATNCLALMRSALLPRHMCDAIIASHSSHTQHLTNKLHVEKSCTRHRHVECSSASPFPGNGASLPNCRKEGKYPTPRFLDEHSLLLRHGIRLPADEPNAAAAAA</sequence>
<organism evidence="1 2">
    <name type="scientific">Phyllosticta citriasiana</name>
    <dbReference type="NCBI Taxonomy" id="595635"/>
    <lineage>
        <taxon>Eukaryota</taxon>
        <taxon>Fungi</taxon>
        <taxon>Dikarya</taxon>
        <taxon>Ascomycota</taxon>
        <taxon>Pezizomycotina</taxon>
        <taxon>Dothideomycetes</taxon>
        <taxon>Dothideomycetes incertae sedis</taxon>
        <taxon>Botryosphaeriales</taxon>
        <taxon>Phyllostictaceae</taxon>
        <taxon>Phyllosticta</taxon>
    </lineage>
</organism>
<evidence type="ECO:0000313" key="2">
    <source>
        <dbReference type="Proteomes" id="UP001363622"/>
    </source>
</evidence>
<comment type="caution">
    <text evidence="1">The sequence shown here is derived from an EMBL/GenBank/DDBJ whole genome shotgun (WGS) entry which is preliminary data.</text>
</comment>
<proteinExistence type="predicted"/>
<dbReference type="Proteomes" id="UP001363622">
    <property type="component" value="Unassembled WGS sequence"/>
</dbReference>